<protein>
    <submittedName>
        <fullName evidence="1">Uncharacterized protein</fullName>
    </submittedName>
</protein>
<sequence length="279" mass="31752">MTDQQPTSHSMLSAGLIKYLSAQPLYGLCREQLAAVCHLIDQCCQRIQTGGIDSDLRSMCIKTTMHEEIIFQYASTDNRARLAHWVRQYSNCYSASDREAHAAYIMACAVKALEVLNDWMRAADNAAWLHIKEIPTDWPWDLYCRFVESQVDTAERTRALDEYVFYLQPITSLPCLIDDELTPLADQAMRSAIRSKGGIISGMERSQDVNARDSAIISQADHYLAMGMPRKNVKTAVHAWLKREVAKPLKQRPEWVTPETEKALTRKSVEAILERNFVL</sequence>
<evidence type="ECO:0000313" key="2">
    <source>
        <dbReference type="Proteomes" id="UP000277437"/>
    </source>
</evidence>
<dbReference type="RefSeq" id="WP_232018478.1">
    <property type="nucleotide sequence ID" value="NZ_CP118137.1"/>
</dbReference>
<dbReference type="AlphaFoldDB" id="A0AAX3FVH5"/>
<evidence type="ECO:0000313" key="1">
    <source>
        <dbReference type="EMBL" id="VEF74171.1"/>
    </source>
</evidence>
<proteinExistence type="predicted"/>
<name>A0AAX3FVH5_9PSED</name>
<accession>A0AAX3FVH5</accession>
<dbReference type="Proteomes" id="UP000277437">
    <property type="component" value="Chromosome"/>
</dbReference>
<gene>
    <name evidence="1" type="ORF">NCTC7357_02456</name>
</gene>
<reference evidence="1 2" key="1">
    <citation type="submission" date="2018-12" db="EMBL/GenBank/DDBJ databases">
        <authorList>
            <consortium name="Pathogen Informatics"/>
        </authorList>
    </citation>
    <scope>NUCLEOTIDE SEQUENCE [LARGE SCALE GENOMIC DNA]</scope>
    <source>
        <strain evidence="1 2">NCTC7357</strain>
    </source>
</reference>
<dbReference type="EMBL" id="LR134334">
    <property type="protein sequence ID" value="VEF74171.1"/>
    <property type="molecule type" value="Genomic_DNA"/>
</dbReference>
<organism evidence="1 2">
    <name type="scientific">Pseudomonas chlororaphis</name>
    <dbReference type="NCBI Taxonomy" id="587753"/>
    <lineage>
        <taxon>Bacteria</taxon>
        <taxon>Pseudomonadati</taxon>
        <taxon>Pseudomonadota</taxon>
        <taxon>Gammaproteobacteria</taxon>
        <taxon>Pseudomonadales</taxon>
        <taxon>Pseudomonadaceae</taxon>
        <taxon>Pseudomonas</taxon>
    </lineage>
</organism>